<feature type="domain" description="Glycosyl hydrolase family 30 TIM-barrel" evidence="5">
    <location>
        <begin position="80"/>
        <end position="443"/>
    </location>
</feature>
<dbReference type="GO" id="GO:0006680">
    <property type="term" value="P:glucosylceramide catabolic process"/>
    <property type="evidence" value="ECO:0007669"/>
    <property type="project" value="TreeGrafter"/>
</dbReference>
<dbReference type="InterPro" id="IPR017853">
    <property type="entry name" value="GH"/>
</dbReference>
<evidence type="ECO:0000313" key="7">
    <source>
        <dbReference type="EMBL" id="GAL65357.1"/>
    </source>
</evidence>
<evidence type="ECO:0000256" key="4">
    <source>
        <dbReference type="RuleBase" id="RU361188"/>
    </source>
</evidence>
<dbReference type="Pfam" id="PF17189">
    <property type="entry name" value="Glyco_hydro_30C"/>
    <property type="match status" value="1"/>
</dbReference>
<reference evidence="7 8" key="1">
    <citation type="journal article" date="2014" name="Genome Announc.">
        <title>Draft Genome Sequence of Marine Flavobacterium Jejuia pallidilutea Strain 11shimoA1 and Pigmentation Mutants.</title>
        <authorList>
            <person name="Takatani N."/>
            <person name="Nakanishi M."/>
            <person name="Meirelles P."/>
            <person name="Mino S."/>
            <person name="Suda W."/>
            <person name="Oshima K."/>
            <person name="Hattori M."/>
            <person name="Ohkuma M."/>
            <person name="Hosokawa M."/>
            <person name="Miyashita K."/>
            <person name="Thompson F.L."/>
            <person name="Niwa A."/>
            <person name="Sawabe T."/>
            <person name="Sawabe T."/>
        </authorList>
    </citation>
    <scope>NUCLEOTIDE SEQUENCE [LARGE SCALE GENOMIC DNA]</scope>
    <source>
        <strain evidence="7 8">JCM 19301</strain>
    </source>
</reference>
<gene>
    <name evidence="7" type="ORF">JCM19301_3817</name>
</gene>
<dbReference type="PANTHER" id="PTHR11069">
    <property type="entry name" value="GLUCOSYLCERAMIDASE"/>
    <property type="match status" value="1"/>
</dbReference>
<dbReference type="Gene3D" id="2.60.40.1180">
    <property type="entry name" value="Golgi alpha-mannosidase II"/>
    <property type="match status" value="1"/>
</dbReference>
<dbReference type="SUPFAM" id="SSF51445">
    <property type="entry name" value="(Trans)glycosidases"/>
    <property type="match status" value="1"/>
</dbReference>
<dbReference type="GO" id="GO:0004348">
    <property type="term" value="F:glucosylceramidase activity"/>
    <property type="evidence" value="ECO:0007669"/>
    <property type="project" value="InterPro"/>
</dbReference>
<dbReference type="PROSITE" id="PS51257">
    <property type="entry name" value="PROKAR_LIPOPROTEIN"/>
    <property type="match status" value="1"/>
</dbReference>
<evidence type="ECO:0000313" key="8">
    <source>
        <dbReference type="Proteomes" id="UP000029641"/>
    </source>
</evidence>
<keyword evidence="3 4" id="KW-0378">Hydrolase</keyword>
<dbReference type="EMBL" id="BBNR01000001">
    <property type="protein sequence ID" value="GAL65357.1"/>
    <property type="molecule type" value="Genomic_DNA"/>
</dbReference>
<dbReference type="STRING" id="504487.JCM19538_2061"/>
<dbReference type="InterPro" id="IPR013780">
    <property type="entry name" value="Glyco_hydro_b"/>
</dbReference>
<comment type="similarity">
    <text evidence="1 4">Belongs to the glycosyl hydrolase 30 family.</text>
</comment>
<dbReference type="GO" id="GO:0016020">
    <property type="term" value="C:membrane"/>
    <property type="evidence" value="ECO:0007669"/>
    <property type="project" value="GOC"/>
</dbReference>
<dbReference type="PANTHER" id="PTHR11069:SF23">
    <property type="entry name" value="LYSOSOMAL ACID GLUCOSYLCERAMIDASE"/>
    <property type="match status" value="1"/>
</dbReference>
<evidence type="ECO:0000256" key="3">
    <source>
        <dbReference type="ARBA" id="ARBA00022801"/>
    </source>
</evidence>
<dbReference type="Proteomes" id="UP000029641">
    <property type="component" value="Unassembled WGS sequence"/>
</dbReference>
<keyword evidence="4" id="KW-0326">Glycosidase</keyword>
<feature type="domain" description="Glycosyl hydrolase family 30 beta sandwich" evidence="6">
    <location>
        <begin position="447"/>
        <end position="506"/>
    </location>
</feature>
<dbReference type="eggNOG" id="COG5520">
    <property type="taxonomic scope" value="Bacteria"/>
</dbReference>
<proteinExistence type="inferred from homology"/>
<dbReference type="PRINTS" id="PR00843">
    <property type="entry name" value="GLHYDRLASE30"/>
</dbReference>
<name>A0A090WCU2_9FLAO</name>
<dbReference type="AlphaFoldDB" id="A0A090WCU2"/>
<keyword evidence="2" id="KW-0732">Signal</keyword>
<dbReference type="InterPro" id="IPR001139">
    <property type="entry name" value="Glyco_hydro_30"/>
</dbReference>
<accession>A0A090WCU2</accession>
<evidence type="ECO:0000259" key="6">
    <source>
        <dbReference type="Pfam" id="PF17189"/>
    </source>
</evidence>
<evidence type="ECO:0000256" key="1">
    <source>
        <dbReference type="ARBA" id="ARBA00005382"/>
    </source>
</evidence>
<protein>
    <submittedName>
        <fullName evidence="7">Glycosyl hydrolase family 30</fullName>
    </submittedName>
</protein>
<dbReference type="InterPro" id="IPR033453">
    <property type="entry name" value="Glyco_hydro_30_TIM-barrel"/>
</dbReference>
<comment type="caution">
    <text evidence="7">The sequence shown here is derived from an EMBL/GenBank/DDBJ whole genome shotgun (WGS) entry which is preliminary data.</text>
</comment>
<organism evidence="7 8">
    <name type="scientific">Jejuia pallidilutea</name>
    <dbReference type="NCBI Taxonomy" id="504487"/>
    <lineage>
        <taxon>Bacteria</taxon>
        <taxon>Pseudomonadati</taxon>
        <taxon>Bacteroidota</taxon>
        <taxon>Flavobacteriia</taxon>
        <taxon>Flavobacteriales</taxon>
        <taxon>Flavobacteriaceae</taxon>
        <taxon>Jejuia</taxon>
    </lineage>
</organism>
<dbReference type="Pfam" id="PF02055">
    <property type="entry name" value="Glyco_hydro_30"/>
    <property type="match status" value="1"/>
</dbReference>
<sequence length="511" mass="58956">MGYKKLYRSEKKVFKMKFIKLFIICLLLIVMSCNKTNKQLQVEVFETSAKGNQLTKVTNFKTTDSLVTITLKPEETFQTITGFGGAFTESSAYLLNKLSKKNRDTILQAYFAKDGARYSLTRTHMNSCDFSLSNYSYTPVAGDKNLEHFTIEEDRDDLIPMIKDAMAISDDGFKIFASPWTAAPWMKDNNSWVGGKLLPEYYDTWALFFSKYIEAYKAEGIEIWGFTVENEPHGNGNNWESMHFTPKEMTDFVQFHLGPKLEKDGYGDKIILGYDQNRAGLKEWVDEMYRDEASSKYFDGTAIHWYESTYDYFPEALQYAHNKAPNKYLIETEGCVDSEVPHWKDDAWYWKKEATDWGWDWAAEDEKYLHPKYAPVNRYARDIIGCLNNWVDGWVDWNMVLDKQGGPNWFENWCVAPIIVDPDADEVYFTPIYYTMAHFSKYIRPEAKIIGLENSDDSLMATAAQNPDGSIAVVLFNEFETPKTIHLSLLDTTVEISIDAQAIQTIVIPKM</sequence>
<dbReference type="Gene3D" id="3.20.20.80">
    <property type="entry name" value="Glycosidases"/>
    <property type="match status" value="1"/>
</dbReference>
<evidence type="ECO:0000256" key="2">
    <source>
        <dbReference type="ARBA" id="ARBA00022729"/>
    </source>
</evidence>
<evidence type="ECO:0000259" key="5">
    <source>
        <dbReference type="Pfam" id="PF02055"/>
    </source>
</evidence>
<dbReference type="InterPro" id="IPR033452">
    <property type="entry name" value="GH30_C"/>
</dbReference>